<name>C1MNI4_MICPC</name>
<feature type="compositionally biased region" description="Low complexity" evidence="3">
    <location>
        <begin position="88"/>
        <end position="104"/>
    </location>
</feature>
<evidence type="ECO:0000259" key="4">
    <source>
        <dbReference type="Pfam" id="PF12697"/>
    </source>
</evidence>
<evidence type="ECO:0000256" key="3">
    <source>
        <dbReference type="SAM" id="MobiDB-lite"/>
    </source>
</evidence>
<evidence type="ECO:0000313" key="6">
    <source>
        <dbReference type="Proteomes" id="UP000001876"/>
    </source>
</evidence>
<protein>
    <submittedName>
        <fullName evidence="5">Predicted protein</fullName>
    </submittedName>
</protein>
<dbReference type="Proteomes" id="UP000001876">
    <property type="component" value="Unassembled WGS sequence"/>
</dbReference>
<dbReference type="InterPro" id="IPR051601">
    <property type="entry name" value="Serine_prot/Carboxylest_S33"/>
</dbReference>
<accession>C1MNI4</accession>
<reference evidence="5 6" key="1">
    <citation type="journal article" date="2009" name="Science">
        <title>Green evolution and dynamic adaptations revealed by genomes of the marine picoeukaryotes Micromonas.</title>
        <authorList>
            <person name="Worden A.Z."/>
            <person name="Lee J.H."/>
            <person name="Mock T."/>
            <person name="Rouze P."/>
            <person name="Simmons M.P."/>
            <person name="Aerts A.L."/>
            <person name="Allen A.E."/>
            <person name="Cuvelier M.L."/>
            <person name="Derelle E."/>
            <person name="Everett M.V."/>
            <person name="Foulon E."/>
            <person name="Grimwood J."/>
            <person name="Gundlach H."/>
            <person name="Henrissat B."/>
            <person name="Napoli C."/>
            <person name="McDonald S.M."/>
            <person name="Parker M.S."/>
            <person name="Rombauts S."/>
            <person name="Salamov A."/>
            <person name="Von Dassow P."/>
            <person name="Badger J.H."/>
            <person name="Coutinho P.M."/>
            <person name="Demir E."/>
            <person name="Dubchak I."/>
            <person name="Gentemann C."/>
            <person name="Eikrem W."/>
            <person name="Gready J.E."/>
            <person name="John U."/>
            <person name="Lanier W."/>
            <person name="Lindquist E.A."/>
            <person name="Lucas S."/>
            <person name="Mayer K.F."/>
            <person name="Moreau H."/>
            <person name="Not F."/>
            <person name="Otillar R."/>
            <person name="Panaud O."/>
            <person name="Pangilinan J."/>
            <person name="Paulsen I."/>
            <person name="Piegu B."/>
            <person name="Poliakov A."/>
            <person name="Robbens S."/>
            <person name="Schmutz J."/>
            <person name="Toulza E."/>
            <person name="Wyss T."/>
            <person name="Zelensky A."/>
            <person name="Zhou K."/>
            <person name="Armbrust E.V."/>
            <person name="Bhattacharya D."/>
            <person name="Goodenough U.W."/>
            <person name="Van de Peer Y."/>
            <person name="Grigoriev I.V."/>
        </authorList>
    </citation>
    <scope>NUCLEOTIDE SEQUENCE [LARGE SCALE GENOMIC DNA]</scope>
    <source>
        <strain evidence="5 6">CCMP1545</strain>
    </source>
</reference>
<keyword evidence="6" id="KW-1185">Reference proteome</keyword>
<dbReference type="GeneID" id="9682549"/>
<feature type="domain" description="AB hydrolase-1" evidence="4">
    <location>
        <begin position="133"/>
        <end position="299"/>
    </location>
</feature>
<dbReference type="OMA" id="VGVPPWR"/>
<dbReference type="SUPFAM" id="SSF53474">
    <property type="entry name" value="alpha/beta-Hydrolases"/>
    <property type="match status" value="1"/>
</dbReference>
<dbReference type="eggNOG" id="KOG2382">
    <property type="taxonomic scope" value="Eukaryota"/>
</dbReference>
<dbReference type="AlphaFoldDB" id="C1MNI4"/>
<dbReference type="STRING" id="564608.C1MNI4"/>
<dbReference type="Gene3D" id="3.40.50.1820">
    <property type="entry name" value="alpha/beta hydrolase"/>
    <property type="match status" value="1"/>
</dbReference>
<comment type="similarity">
    <text evidence="1">Belongs to the peptidase S33 family.</text>
</comment>
<dbReference type="PANTHER" id="PTHR43248">
    <property type="entry name" value="2-SUCCINYL-6-HYDROXY-2,4-CYCLOHEXADIENE-1-CARBOXYLATE SYNTHASE"/>
    <property type="match status" value="1"/>
</dbReference>
<feature type="compositionally biased region" description="Low complexity" evidence="3">
    <location>
        <begin position="1"/>
        <end position="16"/>
    </location>
</feature>
<feature type="compositionally biased region" description="Low complexity" evidence="3">
    <location>
        <begin position="31"/>
        <end position="55"/>
    </location>
</feature>
<dbReference type="GO" id="GO:0016787">
    <property type="term" value="F:hydrolase activity"/>
    <property type="evidence" value="ECO:0007669"/>
    <property type="project" value="UniProtKB-KW"/>
</dbReference>
<keyword evidence="2" id="KW-0378">Hydrolase</keyword>
<dbReference type="OrthoDB" id="8119704at2759"/>
<dbReference type="InterPro" id="IPR029058">
    <property type="entry name" value="AB_hydrolase_fold"/>
</dbReference>
<dbReference type="RefSeq" id="XP_003057110.1">
    <property type="nucleotide sequence ID" value="XM_003057064.1"/>
</dbReference>
<feature type="compositionally biased region" description="Basic residues" evidence="3">
    <location>
        <begin position="64"/>
        <end position="75"/>
    </location>
</feature>
<sequence length="384" mass="41582">MQRATAMPSTTATATTSGRRDLLFSRRHRASPPSRAASAGDATRARAASSPTTRTRMMENERARLRRRHHLRRSSSRAAAVSTEGPPSSSSTSSSSTTTSSSSSAPLKYEIVKGALVEWSVESPSGPHPPTAVLVHGILGSRRNLLSFAKRLAAAFPSWQFLLVDLRCHGQTAGTRDSEGPPRGDATNDVTSAAKDVLGVLNHLKMYPHALIGHSFGGKVAMSMVHQFGKQLPRPVQVWVLDTVPGDVWCEAGDHPRDTIAHARTIPMPIASRKARSYSHWSPYGPVGAVNAALVDDLTAAGFTPEGAQWMTTNLQPVSEQSKASNGELTWTFDIEGIVEMYASYEATDLWPMLETQPRGLRVDFVRAERSAFVWTDEDIGALS</sequence>
<feature type="region of interest" description="Disordered" evidence="3">
    <location>
        <begin position="1"/>
        <end position="105"/>
    </location>
</feature>
<evidence type="ECO:0000256" key="1">
    <source>
        <dbReference type="ARBA" id="ARBA00010088"/>
    </source>
</evidence>
<dbReference type="PANTHER" id="PTHR43248:SF14">
    <property type="entry name" value="ALPHA_BETA-HYDROLASES SUPERFAMILY PROTEIN"/>
    <property type="match status" value="1"/>
</dbReference>
<gene>
    <name evidence="5" type="ORF">MICPUCDRAFT_55911</name>
</gene>
<dbReference type="EMBL" id="GG663737">
    <property type="protein sequence ID" value="EEH58755.1"/>
    <property type="molecule type" value="Genomic_DNA"/>
</dbReference>
<evidence type="ECO:0000256" key="2">
    <source>
        <dbReference type="ARBA" id="ARBA00022801"/>
    </source>
</evidence>
<dbReference type="InterPro" id="IPR000073">
    <property type="entry name" value="AB_hydrolase_1"/>
</dbReference>
<evidence type="ECO:0000313" key="5">
    <source>
        <dbReference type="EMBL" id="EEH58755.1"/>
    </source>
</evidence>
<proteinExistence type="inferred from homology"/>
<dbReference type="Pfam" id="PF12697">
    <property type="entry name" value="Abhydrolase_6"/>
    <property type="match status" value="1"/>
</dbReference>
<organism evidence="6">
    <name type="scientific">Micromonas pusilla (strain CCMP1545)</name>
    <name type="common">Picoplanktonic green alga</name>
    <dbReference type="NCBI Taxonomy" id="564608"/>
    <lineage>
        <taxon>Eukaryota</taxon>
        <taxon>Viridiplantae</taxon>
        <taxon>Chlorophyta</taxon>
        <taxon>Mamiellophyceae</taxon>
        <taxon>Mamiellales</taxon>
        <taxon>Mamiellaceae</taxon>
        <taxon>Micromonas</taxon>
    </lineage>
</organism>
<dbReference type="KEGG" id="mpp:MICPUCDRAFT_55911"/>